<dbReference type="PANTHER" id="PTHR42791">
    <property type="entry name" value="GNAT FAMILY ACETYLTRANSFERASE"/>
    <property type="match status" value="1"/>
</dbReference>
<dbReference type="PROSITE" id="PS51186">
    <property type="entry name" value="GNAT"/>
    <property type="match status" value="1"/>
</dbReference>
<gene>
    <name evidence="2" type="ORF">BJ875DRAFT_166958</name>
</gene>
<accession>A0A9P8C2L7</accession>
<dbReference type="GO" id="GO:0016747">
    <property type="term" value="F:acyltransferase activity, transferring groups other than amino-acyl groups"/>
    <property type="evidence" value="ECO:0007669"/>
    <property type="project" value="InterPro"/>
</dbReference>
<dbReference type="OrthoDB" id="2115692at2759"/>
<proteinExistence type="predicted"/>
<dbReference type="InterPro" id="IPR052523">
    <property type="entry name" value="Trichothecene_AcTrans"/>
</dbReference>
<dbReference type="InterPro" id="IPR016181">
    <property type="entry name" value="Acyl_CoA_acyltransferase"/>
</dbReference>
<evidence type="ECO:0000313" key="3">
    <source>
        <dbReference type="Proteomes" id="UP000824998"/>
    </source>
</evidence>
<dbReference type="EMBL" id="MU251701">
    <property type="protein sequence ID" value="KAG9230101.1"/>
    <property type="molecule type" value="Genomic_DNA"/>
</dbReference>
<dbReference type="AlphaFoldDB" id="A0A9P8C2L7"/>
<dbReference type="CDD" id="cd04301">
    <property type="entry name" value="NAT_SF"/>
    <property type="match status" value="1"/>
</dbReference>
<feature type="domain" description="N-acetyltransferase" evidence="1">
    <location>
        <begin position="61"/>
        <end position="217"/>
    </location>
</feature>
<dbReference type="PANTHER" id="PTHR42791:SF2">
    <property type="entry name" value="N-ACETYLTRANSFERASE DOMAIN-CONTAINING PROTEIN"/>
    <property type="match status" value="1"/>
</dbReference>
<organism evidence="2 3">
    <name type="scientific">Amylocarpus encephaloides</name>
    <dbReference type="NCBI Taxonomy" id="45428"/>
    <lineage>
        <taxon>Eukaryota</taxon>
        <taxon>Fungi</taxon>
        <taxon>Dikarya</taxon>
        <taxon>Ascomycota</taxon>
        <taxon>Pezizomycotina</taxon>
        <taxon>Leotiomycetes</taxon>
        <taxon>Helotiales</taxon>
        <taxon>Helotiales incertae sedis</taxon>
        <taxon>Amylocarpus</taxon>
    </lineage>
</organism>
<evidence type="ECO:0000313" key="2">
    <source>
        <dbReference type="EMBL" id="KAG9230101.1"/>
    </source>
</evidence>
<dbReference type="Gene3D" id="3.40.630.30">
    <property type="match status" value="1"/>
</dbReference>
<dbReference type="InterPro" id="IPR000182">
    <property type="entry name" value="GNAT_dom"/>
</dbReference>
<sequence>MAPTYTLSLATEADIPGILEVWLAAWPESPLTAKAFPRTEAVREWITVAYRQHMEETTSTVLVVTADEDGTRGSVVSFALLFREGAPDGDEKESGTNGGVRKWQSRWVRGRGLAEGMNEEVLGANLFVPMDRQHEKIMGSRRHIFLEVLGTHPDHQRKGFASRMLEWSSERADREGLEIYLDASAKGKPLYEKYGFRGQEDLMDAETKSVPMLRPKANA</sequence>
<dbReference type="Pfam" id="PF13508">
    <property type="entry name" value="Acetyltransf_7"/>
    <property type="match status" value="1"/>
</dbReference>
<dbReference type="SUPFAM" id="SSF55729">
    <property type="entry name" value="Acyl-CoA N-acyltransferases (Nat)"/>
    <property type="match status" value="1"/>
</dbReference>
<protein>
    <submittedName>
        <fullName evidence="2">Acyl-CoA N-acyltransferase</fullName>
    </submittedName>
</protein>
<keyword evidence="3" id="KW-1185">Reference proteome</keyword>
<dbReference type="Proteomes" id="UP000824998">
    <property type="component" value="Unassembled WGS sequence"/>
</dbReference>
<name>A0A9P8C2L7_9HELO</name>
<evidence type="ECO:0000259" key="1">
    <source>
        <dbReference type="PROSITE" id="PS51186"/>
    </source>
</evidence>
<reference evidence="2" key="1">
    <citation type="journal article" date="2021" name="IMA Fungus">
        <title>Genomic characterization of three marine fungi, including Emericellopsis atlantica sp. nov. with signatures of a generalist lifestyle and marine biomass degradation.</title>
        <authorList>
            <person name="Hagestad O.C."/>
            <person name="Hou L."/>
            <person name="Andersen J.H."/>
            <person name="Hansen E.H."/>
            <person name="Altermark B."/>
            <person name="Li C."/>
            <person name="Kuhnert E."/>
            <person name="Cox R.J."/>
            <person name="Crous P.W."/>
            <person name="Spatafora J.W."/>
            <person name="Lail K."/>
            <person name="Amirebrahimi M."/>
            <person name="Lipzen A."/>
            <person name="Pangilinan J."/>
            <person name="Andreopoulos W."/>
            <person name="Hayes R.D."/>
            <person name="Ng V."/>
            <person name="Grigoriev I.V."/>
            <person name="Jackson S.A."/>
            <person name="Sutton T.D.S."/>
            <person name="Dobson A.D.W."/>
            <person name="Rama T."/>
        </authorList>
    </citation>
    <scope>NUCLEOTIDE SEQUENCE</scope>
    <source>
        <strain evidence="2">TRa018bII</strain>
    </source>
</reference>
<comment type="caution">
    <text evidence="2">The sequence shown here is derived from an EMBL/GenBank/DDBJ whole genome shotgun (WGS) entry which is preliminary data.</text>
</comment>